<gene>
    <name evidence="1" type="ORF">Plil01_000756300</name>
</gene>
<protein>
    <submittedName>
        <fullName evidence="1">Unnamed protein product</fullName>
    </submittedName>
</protein>
<proteinExistence type="predicted"/>
<dbReference type="OrthoDB" id="127322at2759"/>
<evidence type="ECO:0000313" key="1">
    <source>
        <dbReference type="EMBL" id="GMF19713.1"/>
    </source>
</evidence>
<comment type="caution">
    <text evidence="1">The sequence shown here is derived from an EMBL/GenBank/DDBJ whole genome shotgun (WGS) entry which is preliminary data.</text>
</comment>
<dbReference type="EMBL" id="BSXW01000354">
    <property type="protein sequence ID" value="GMF19713.1"/>
    <property type="molecule type" value="Genomic_DNA"/>
</dbReference>
<reference evidence="1" key="1">
    <citation type="submission" date="2023-04" db="EMBL/GenBank/DDBJ databases">
        <title>Phytophthora lilii NBRC 32176.</title>
        <authorList>
            <person name="Ichikawa N."/>
            <person name="Sato H."/>
            <person name="Tonouchi N."/>
        </authorList>
    </citation>
    <scope>NUCLEOTIDE SEQUENCE</scope>
    <source>
        <strain evidence="1">NBRC 32176</strain>
    </source>
</reference>
<accession>A0A9W6WMU9</accession>
<evidence type="ECO:0000313" key="2">
    <source>
        <dbReference type="Proteomes" id="UP001165083"/>
    </source>
</evidence>
<organism evidence="1 2">
    <name type="scientific">Phytophthora lilii</name>
    <dbReference type="NCBI Taxonomy" id="2077276"/>
    <lineage>
        <taxon>Eukaryota</taxon>
        <taxon>Sar</taxon>
        <taxon>Stramenopiles</taxon>
        <taxon>Oomycota</taxon>
        <taxon>Peronosporomycetes</taxon>
        <taxon>Peronosporales</taxon>
        <taxon>Peronosporaceae</taxon>
        <taxon>Phytophthora</taxon>
    </lineage>
</organism>
<sequence length="348" mass="39436">MGTSDVLVQDDDDNTPLHLTKDPRIARKLYIPPPHPLFCAQNSSLDPISLTSRFIALHSRFKSTCKHGHPTGLDLASRCRSACDCHHGCCITWLSSVYSVTRTTAEDSDGSDEERGLNDVAKTLQTEMFLRWIKEGVFVDEAYKLLKLDQEIFFLDSPEFASLIKYVDMFNKMNPGNKLSIYEGLERRFDDANVIEFIKGALANPRTKSIGERLQTDMLQSWLRQGRSQKAVAHTLLTADGNPNVFRKRYWGGWLTYVDDFNARYPAQKHSVGAVLRAACLGLTPWDIVDYKGFSTWAKYVKLVSKKDPEATMIAVLRNHFSKERLTKLLEESKARPETEALATALLR</sequence>
<dbReference type="AlphaFoldDB" id="A0A9W6WMU9"/>
<keyword evidence="2" id="KW-1185">Reference proteome</keyword>
<dbReference type="Proteomes" id="UP001165083">
    <property type="component" value="Unassembled WGS sequence"/>
</dbReference>
<name>A0A9W6WMU9_9STRA</name>